<dbReference type="InterPro" id="IPR051604">
    <property type="entry name" value="Ergot_Alk_Oxidoreductase"/>
</dbReference>
<name>A0A176XFE1_AGRTU</name>
<evidence type="ECO:0000313" key="3">
    <source>
        <dbReference type="Proteomes" id="UP000077098"/>
    </source>
</evidence>
<dbReference type="AlphaFoldDB" id="A0A176XFE1"/>
<dbReference type="InterPro" id="IPR036291">
    <property type="entry name" value="NAD(P)-bd_dom_sf"/>
</dbReference>
<protein>
    <submittedName>
        <fullName evidence="2">Ergot alkaloid biosynthesis protein</fullName>
    </submittedName>
</protein>
<feature type="domain" description="NAD(P)-binding" evidence="1">
    <location>
        <begin position="14"/>
        <end position="178"/>
    </location>
</feature>
<dbReference type="Proteomes" id="UP000077098">
    <property type="component" value="Unassembled WGS sequence"/>
</dbReference>
<comment type="caution">
    <text evidence="2">The sequence shown here is derived from an EMBL/GenBank/DDBJ whole genome shotgun (WGS) entry which is preliminary data.</text>
</comment>
<evidence type="ECO:0000313" key="2">
    <source>
        <dbReference type="EMBL" id="OAE48331.1"/>
    </source>
</evidence>
<sequence length="283" mass="30813">MMDRAHSMNVLVTGGTGTTGRMVVQGLKERGIATKVGTRSPSNGDEILFDWQKPESARAAFAGMDAVYVVAPTNTSDHGAVVLPVLEIARSCGVRRFVLLSASSLEAGGPMMGQIHSYLKDNASEWTILRPTWFLQNFSQKNHLTTIREESAIYSATGSGRVGFIDASDIARAAVSALLADHSWDRDFILTGPETLSYSDVASRLTDVLGRTIQHVNLDTGQLVDRYCNGGLDRTYAETLASMDALIEIGNEDRVTDGVHTLTGQYPNSADAFMRENRDCWAY</sequence>
<dbReference type="SUPFAM" id="SSF51735">
    <property type="entry name" value="NAD(P)-binding Rossmann-fold domains"/>
    <property type="match status" value="1"/>
</dbReference>
<dbReference type="InterPro" id="IPR016040">
    <property type="entry name" value="NAD(P)-bd_dom"/>
</dbReference>
<reference evidence="2 3" key="1">
    <citation type="submission" date="2016-05" db="EMBL/GenBank/DDBJ databases">
        <authorList>
            <person name="Lavstsen T."/>
            <person name="Jespersen J.S."/>
        </authorList>
    </citation>
    <scope>NUCLEOTIDE SEQUENCE [LARGE SCALE GENOMIC DNA]</scope>
    <source>
        <strain evidence="2 3">KCJ1736</strain>
    </source>
</reference>
<accession>A0A176XFE1</accession>
<dbReference type="PANTHER" id="PTHR43162">
    <property type="match status" value="1"/>
</dbReference>
<proteinExistence type="predicted"/>
<dbReference type="Pfam" id="PF13460">
    <property type="entry name" value="NAD_binding_10"/>
    <property type="match status" value="1"/>
</dbReference>
<evidence type="ECO:0000259" key="1">
    <source>
        <dbReference type="Pfam" id="PF13460"/>
    </source>
</evidence>
<organism evidence="2 3">
    <name type="scientific">Agrobacterium tumefaciens</name>
    <dbReference type="NCBI Taxonomy" id="358"/>
    <lineage>
        <taxon>Bacteria</taxon>
        <taxon>Pseudomonadati</taxon>
        <taxon>Pseudomonadota</taxon>
        <taxon>Alphaproteobacteria</taxon>
        <taxon>Hyphomicrobiales</taxon>
        <taxon>Rhizobiaceae</taxon>
        <taxon>Rhizobium/Agrobacterium group</taxon>
        <taxon>Agrobacterium</taxon>
        <taxon>Agrobacterium tumefaciens complex</taxon>
    </lineage>
</organism>
<dbReference type="PANTHER" id="PTHR43162:SF1">
    <property type="entry name" value="PRESTALK A DIFFERENTIATION PROTEIN A"/>
    <property type="match status" value="1"/>
</dbReference>
<gene>
    <name evidence="2" type="ORF">A7J57_21820</name>
</gene>
<dbReference type="Gene3D" id="3.40.50.720">
    <property type="entry name" value="NAD(P)-binding Rossmann-like Domain"/>
    <property type="match status" value="1"/>
</dbReference>
<dbReference type="Gene3D" id="3.90.25.10">
    <property type="entry name" value="UDP-galactose 4-epimerase, domain 1"/>
    <property type="match status" value="1"/>
</dbReference>
<dbReference type="EMBL" id="LXPS01000006">
    <property type="protein sequence ID" value="OAE48331.1"/>
    <property type="molecule type" value="Genomic_DNA"/>
</dbReference>